<gene>
    <name evidence="2" type="ORF">E2C01_061122</name>
</gene>
<proteinExistence type="predicted"/>
<dbReference type="AlphaFoldDB" id="A0A5B7H9X0"/>
<evidence type="ECO:0000256" key="1">
    <source>
        <dbReference type="SAM" id="MobiDB-lite"/>
    </source>
</evidence>
<keyword evidence="3" id="KW-1185">Reference proteome</keyword>
<feature type="compositionally biased region" description="Basic residues" evidence="1">
    <location>
        <begin position="8"/>
        <end position="21"/>
    </location>
</feature>
<sequence>MNKWNIKGYHRKQKKRRRGRRTCAWPGHQNS</sequence>
<reference evidence="2 3" key="1">
    <citation type="submission" date="2019-05" db="EMBL/GenBank/DDBJ databases">
        <title>Another draft genome of Portunus trituberculatus and its Hox gene families provides insights of decapod evolution.</title>
        <authorList>
            <person name="Jeong J.-H."/>
            <person name="Song I."/>
            <person name="Kim S."/>
            <person name="Choi T."/>
            <person name="Kim D."/>
            <person name="Ryu S."/>
            <person name="Kim W."/>
        </authorList>
    </citation>
    <scope>NUCLEOTIDE SEQUENCE [LARGE SCALE GENOMIC DNA]</scope>
    <source>
        <tissue evidence="2">Muscle</tissue>
    </source>
</reference>
<comment type="caution">
    <text evidence="2">The sequence shown here is derived from an EMBL/GenBank/DDBJ whole genome shotgun (WGS) entry which is preliminary data.</text>
</comment>
<evidence type="ECO:0000313" key="2">
    <source>
        <dbReference type="EMBL" id="MPC66963.1"/>
    </source>
</evidence>
<name>A0A5B7H9X0_PORTR</name>
<organism evidence="2 3">
    <name type="scientific">Portunus trituberculatus</name>
    <name type="common">Swimming crab</name>
    <name type="synonym">Neptunus trituberculatus</name>
    <dbReference type="NCBI Taxonomy" id="210409"/>
    <lineage>
        <taxon>Eukaryota</taxon>
        <taxon>Metazoa</taxon>
        <taxon>Ecdysozoa</taxon>
        <taxon>Arthropoda</taxon>
        <taxon>Crustacea</taxon>
        <taxon>Multicrustacea</taxon>
        <taxon>Malacostraca</taxon>
        <taxon>Eumalacostraca</taxon>
        <taxon>Eucarida</taxon>
        <taxon>Decapoda</taxon>
        <taxon>Pleocyemata</taxon>
        <taxon>Brachyura</taxon>
        <taxon>Eubrachyura</taxon>
        <taxon>Portunoidea</taxon>
        <taxon>Portunidae</taxon>
        <taxon>Portuninae</taxon>
        <taxon>Portunus</taxon>
    </lineage>
</organism>
<accession>A0A5B7H9X0</accession>
<evidence type="ECO:0000313" key="3">
    <source>
        <dbReference type="Proteomes" id="UP000324222"/>
    </source>
</evidence>
<protein>
    <submittedName>
        <fullName evidence="2">Uncharacterized protein</fullName>
    </submittedName>
</protein>
<feature type="region of interest" description="Disordered" evidence="1">
    <location>
        <begin position="1"/>
        <end position="31"/>
    </location>
</feature>
<dbReference type="EMBL" id="VSRR010025568">
    <property type="protein sequence ID" value="MPC66963.1"/>
    <property type="molecule type" value="Genomic_DNA"/>
</dbReference>
<dbReference type="Proteomes" id="UP000324222">
    <property type="component" value="Unassembled WGS sequence"/>
</dbReference>